<accession>A0A6C0I509</accession>
<reference evidence="2" key="1">
    <citation type="journal article" date="2020" name="Nature">
        <title>Giant virus diversity and host interactions through global metagenomics.</title>
        <authorList>
            <person name="Schulz F."/>
            <person name="Roux S."/>
            <person name="Paez-Espino D."/>
            <person name="Jungbluth S."/>
            <person name="Walsh D.A."/>
            <person name="Denef V.J."/>
            <person name="McMahon K.D."/>
            <person name="Konstantinidis K.T."/>
            <person name="Eloe-Fadrosh E.A."/>
            <person name="Kyrpides N.C."/>
            <person name="Woyke T."/>
        </authorList>
    </citation>
    <scope>NUCLEOTIDE SEQUENCE</scope>
    <source>
        <strain evidence="2">GVMAG-M-3300023184-190</strain>
    </source>
</reference>
<name>A0A6C0I509_9ZZZZ</name>
<evidence type="ECO:0000256" key="1">
    <source>
        <dbReference type="SAM" id="MobiDB-lite"/>
    </source>
</evidence>
<sequence length="189" mass="22266">MFKGVKGREHNTHYIFNGVKIVTYIYIMEEVEVFRIQPVANKCYEHAEYTRREGRYHQQERYFTNVPPRYVGEYIRSESGGSGDGSWHRDFFKDVNGDEIRIDYSYEGRTSFREVPCRRRTLPRELIHSIATKRRMPKLKDLALYQMRTSQIADLRERGIMGGGSNSRVRSSTRKSKPKKKIGKGQCKM</sequence>
<feature type="compositionally biased region" description="Basic residues" evidence="1">
    <location>
        <begin position="171"/>
        <end position="183"/>
    </location>
</feature>
<organism evidence="2">
    <name type="scientific">viral metagenome</name>
    <dbReference type="NCBI Taxonomy" id="1070528"/>
    <lineage>
        <taxon>unclassified sequences</taxon>
        <taxon>metagenomes</taxon>
        <taxon>organismal metagenomes</taxon>
    </lineage>
</organism>
<protein>
    <submittedName>
        <fullName evidence="2">Uncharacterized protein</fullName>
    </submittedName>
</protein>
<evidence type="ECO:0000313" key="2">
    <source>
        <dbReference type="EMBL" id="QHT87456.1"/>
    </source>
</evidence>
<dbReference type="AlphaFoldDB" id="A0A6C0I509"/>
<dbReference type="EMBL" id="MN740089">
    <property type="protein sequence ID" value="QHT87456.1"/>
    <property type="molecule type" value="Genomic_DNA"/>
</dbReference>
<feature type="region of interest" description="Disordered" evidence="1">
    <location>
        <begin position="159"/>
        <end position="189"/>
    </location>
</feature>
<proteinExistence type="predicted"/>